<reference evidence="2 3" key="1">
    <citation type="journal article" date="2023" name="IMA Fungus">
        <title>Comparative genomic study of the Penicillium genus elucidates a diverse pangenome and 15 lateral gene transfer events.</title>
        <authorList>
            <person name="Petersen C."/>
            <person name="Sorensen T."/>
            <person name="Nielsen M.R."/>
            <person name="Sondergaard T.E."/>
            <person name="Sorensen J.L."/>
            <person name="Fitzpatrick D.A."/>
            <person name="Frisvad J.C."/>
            <person name="Nielsen K.L."/>
        </authorList>
    </citation>
    <scope>NUCLEOTIDE SEQUENCE [LARGE SCALE GENOMIC DNA]</scope>
    <source>
        <strain evidence="2 3">IBT 3361</strain>
    </source>
</reference>
<sequence length="126" mass="13758">SVGYDHLSISHFSPSSSSSPPPLASWQVSKVLCLSLFYLFIATIDIPVLLSSPHQVVAYLSIKILDSVSSVLDSWLVLVSTIPKPPNTLIPRLALAPPVSRSHTPLPFNCWDPFCDHGDPERPEAK</sequence>
<comment type="caution">
    <text evidence="2">The sequence shown here is derived from an EMBL/GenBank/DDBJ whole genome shotgun (WGS) entry which is preliminary data.</text>
</comment>
<proteinExistence type="predicted"/>
<protein>
    <submittedName>
        <fullName evidence="2">Uncharacterized protein</fullName>
    </submittedName>
</protein>
<evidence type="ECO:0000256" key="1">
    <source>
        <dbReference type="SAM" id="MobiDB-lite"/>
    </source>
</evidence>
<evidence type="ECO:0000313" key="2">
    <source>
        <dbReference type="EMBL" id="KAJ5260258.1"/>
    </source>
</evidence>
<dbReference type="Proteomes" id="UP001220256">
    <property type="component" value="Unassembled WGS sequence"/>
</dbReference>
<dbReference type="EMBL" id="JAPVEB010000008">
    <property type="protein sequence ID" value="KAJ5260258.1"/>
    <property type="molecule type" value="Genomic_DNA"/>
</dbReference>
<feature type="region of interest" description="Disordered" evidence="1">
    <location>
        <begin position="1"/>
        <end position="21"/>
    </location>
</feature>
<keyword evidence="3" id="KW-1185">Reference proteome</keyword>
<name>A0ABQ8W8J6_PENCH</name>
<organism evidence="2 3">
    <name type="scientific">Penicillium chrysogenum</name>
    <name type="common">Penicillium notatum</name>
    <dbReference type="NCBI Taxonomy" id="5076"/>
    <lineage>
        <taxon>Eukaryota</taxon>
        <taxon>Fungi</taxon>
        <taxon>Dikarya</taxon>
        <taxon>Ascomycota</taxon>
        <taxon>Pezizomycotina</taxon>
        <taxon>Eurotiomycetes</taxon>
        <taxon>Eurotiomycetidae</taxon>
        <taxon>Eurotiales</taxon>
        <taxon>Aspergillaceae</taxon>
        <taxon>Penicillium</taxon>
        <taxon>Penicillium chrysogenum species complex</taxon>
    </lineage>
</organism>
<gene>
    <name evidence="2" type="ORF">N7505_009639</name>
</gene>
<evidence type="ECO:0000313" key="3">
    <source>
        <dbReference type="Proteomes" id="UP001220256"/>
    </source>
</evidence>
<accession>A0ABQ8W8J6</accession>
<feature type="non-terminal residue" evidence="2">
    <location>
        <position position="1"/>
    </location>
</feature>